<organism evidence="2">
    <name type="scientific">Alexandrium catenella</name>
    <name type="common">Red tide dinoflagellate</name>
    <name type="synonym">Gonyaulax catenella</name>
    <dbReference type="NCBI Taxonomy" id="2925"/>
    <lineage>
        <taxon>Eukaryota</taxon>
        <taxon>Sar</taxon>
        <taxon>Alveolata</taxon>
        <taxon>Dinophyceae</taxon>
        <taxon>Gonyaulacales</taxon>
        <taxon>Pyrocystaceae</taxon>
        <taxon>Alexandrium</taxon>
    </lineage>
</organism>
<evidence type="ECO:0000256" key="1">
    <source>
        <dbReference type="SAM" id="Coils"/>
    </source>
</evidence>
<feature type="coiled-coil region" evidence="1">
    <location>
        <begin position="261"/>
        <end position="295"/>
    </location>
</feature>
<sequence>MYDKMVCWCETNEKEKTQAIADADAKDLELSSEVEGRAARFGNLATEIAQMKDQIAEDTEALKQATAIREKTAGEFRGDEKDLVQAVDNLRNAIAVLSKHHGGSLLQVDVPIVSGMRVLLRDAALKYEVLRAGSASRGHGGRAVAGLLQTAVQAGASSENEELHSALLSALDAHGAGVPDALPLAMAERLVAEEAHTHSGTAGSFLQAGARQPIDAAYKSYNSRSGAIFGIMNQMLEEFTAQLGTSQKDDMKSTEDYQALAKAKKEQISTAKDKLDDLEGDHAANQKALSDAKEDLELTRKQRSADVEFVRKLKLTCNDLDKEWERRSATRTEELKAVAETIAVLTEDDNHEMLAKSVSLLQERQGSAATALRARVVAALRRAAATPAFQADDLLAAWRRRGGARSVGAAGGPRAHLSALAMTAQLDSFEKVKQMMDTMVTELKAQQKEEVEFKAYCAKEFDENEKATYSKNQQKDDLESKLDSLAALMTKLEKEIVAARKQIADTEVEIRKASENREAENKEFQQTVADQRATQTILTKALQRLRDFYSKGMGKKVIYLQRDAQTPPVQFTKYKDNAGSSPVMGLLESIIGDSVKLEKEATTGEYKAQADYEQFTKDSNALIADLSDSVATKSKAIADAKLDTAETESDLTSTISELESLADYKADLHGQCDFVMKNFDVRQKARLQEMEAIQAAKGILSGDRMTS</sequence>
<evidence type="ECO:0000313" key="2">
    <source>
        <dbReference type="EMBL" id="CAD9174255.1"/>
    </source>
</evidence>
<feature type="coiled-coil region" evidence="1">
    <location>
        <begin position="475"/>
        <end position="523"/>
    </location>
</feature>
<dbReference type="AlphaFoldDB" id="A0A7S1RSC5"/>
<protein>
    <submittedName>
        <fullName evidence="2">Uncharacterized protein</fullName>
    </submittedName>
</protein>
<name>A0A7S1RSC5_ALECA</name>
<keyword evidence="1" id="KW-0175">Coiled coil</keyword>
<accession>A0A7S1RSC5</accession>
<gene>
    <name evidence="2" type="ORF">ACAT0790_LOCUS51024</name>
</gene>
<proteinExistence type="predicted"/>
<reference evidence="2" key="1">
    <citation type="submission" date="2021-01" db="EMBL/GenBank/DDBJ databases">
        <authorList>
            <person name="Corre E."/>
            <person name="Pelletier E."/>
            <person name="Niang G."/>
            <person name="Scheremetjew M."/>
            <person name="Finn R."/>
            <person name="Kale V."/>
            <person name="Holt S."/>
            <person name="Cochrane G."/>
            <person name="Meng A."/>
            <person name="Brown T."/>
            <person name="Cohen L."/>
        </authorList>
    </citation>
    <scope>NUCLEOTIDE SEQUENCE</scope>
    <source>
        <strain evidence="2">OF101</strain>
    </source>
</reference>
<dbReference type="EMBL" id="HBGE01085622">
    <property type="protein sequence ID" value="CAD9174255.1"/>
    <property type="molecule type" value="Transcribed_RNA"/>
</dbReference>